<evidence type="ECO:0000313" key="2">
    <source>
        <dbReference type="Proteomes" id="UP001295684"/>
    </source>
</evidence>
<protein>
    <submittedName>
        <fullName evidence="1">Uncharacterized protein</fullName>
    </submittedName>
</protein>
<dbReference type="AlphaFoldDB" id="A0AAD1U9N3"/>
<keyword evidence="2" id="KW-1185">Reference proteome</keyword>
<accession>A0AAD1U9N3</accession>
<evidence type="ECO:0000313" key="1">
    <source>
        <dbReference type="EMBL" id="CAI2361268.1"/>
    </source>
</evidence>
<gene>
    <name evidence="1" type="ORF">ECRASSUSDP1_LOCUS2578</name>
</gene>
<reference evidence="1" key="1">
    <citation type="submission" date="2023-07" db="EMBL/GenBank/DDBJ databases">
        <authorList>
            <consortium name="AG Swart"/>
            <person name="Singh M."/>
            <person name="Singh A."/>
            <person name="Seah K."/>
            <person name="Emmerich C."/>
        </authorList>
    </citation>
    <scope>NUCLEOTIDE SEQUENCE</scope>
    <source>
        <strain evidence="1">DP1</strain>
    </source>
</reference>
<dbReference type="Proteomes" id="UP001295684">
    <property type="component" value="Unassembled WGS sequence"/>
</dbReference>
<organism evidence="1 2">
    <name type="scientific">Euplotes crassus</name>
    <dbReference type="NCBI Taxonomy" id="5936"/>
    <lineage>
        <taxon>Eukaryota</taxon>
        <taxon>Sar</taxon>
        <taxon>Alveolata</taxon>
        <taxon>Ciliophora</taxon>
        <taxon>Intramacronucleata</taxon>
        <taxon>Spirotrichea</taxon>
        <taxon>Hypotrichia</taxon>
        <taxon>Euplotida</taxon>
        <taxon>Euplotidae</taxon>
        <taxon>Moneuplotes</taxon>
    </lineage>
</organism>
<comment type="caution">
    <text evidence="1">The sequence shown here is derived from an EMBL/GenBank/DDBJ whole genome shotgun (WGS) entry which is preliminary data.</text>
</comment>
<name>A0AAD1U9N3_EUPCR</name>
<sequence length="77" mass="8960">MFEPNYCTRSTSQPSEILNKRYYLCIKLVLSNSSYRSLLYRTLKDSANFWWSSLIFLVSSSKIISSQVFSSPGSFWV</sequence>
<proteinExistence type="predicted"/>
<dbReference type="EMBL" id="CAMPGE010002462">
    <property type="protein sequence ID" value="CAI2361268.1"/>
    <property type="molecule type" value="Genomic_DNA"/>
</dbReference>